<feature type="compositionally biased region" description="Low complexity" evidence="1">
    <location>
        <begin position="191"/>
        <end position="202"/>
    </location>
</feature>
<evidence type="ECO:0000313" key="2">
    <source>
        <dbReference type="EnsemblMetazoa" id="AALB009263-PA"/>
    </source>
</evidence>
<dbReference type="PANTHER" id="PTHR33198">
    <property type="entry name" value="ANK_REP_REGION DOMAIN-CONTAINING PROTEIN-RELATED"/>
    <property type="match status" value="1"/>
</dbReference>
<dbReference type="VEuPathDB" id="VectorBase:AALB20_028702"/>
<dbReference type="VEuPathDB" id="VectorBase:AALB009263"/>
<evidence type="ECO:0000256" key="1">
    <source>
        <dbReference type="SAM" id="MobiDB-lite"/>
    </source>
</evidence>
<organism evidence="2 3">
    <name type="scientific">Anopheles albimanus</name>
    <name type="common">New world malaria mosquito</name>
    <dbReference type="NCBI Taxonomy" id="7167"/>
    <lineage>
        <taxon>Eukaryota</taxon>
        <taxon>Metazoa</taxon>
        <taxon>Ecdysozoa</taxon>
        <taxon>Arthropoda</taxon>
        <taxon>Hexapoda</taxon>
        <taxon>Insecta</taxon>
        <taxon>Pterygota</taxon>
        <taxon>Neoptera</taxon>
        <taxon>Endopterygota</taxon>
        <taxon>Diptera</taxon>
        <taxon>Nematocera</taxon>
        <taxon>Culicoidea</taxon>
        <taxon>Culicidae</taxon>
        <taxon>Anophelinae</taxon>
        <taxon>Anopheles</taxon>
    </lineage>
</organism>
<name>A0A182FRT7_ANOAL</name>
<dbReference type="PANTHER" id="PTHR33198:SF19">
    <property type="entry name" value="CCHC-TYPE DOMAIN-CONTAINING PROTEIN"/>
    <property type="match status" value="1"/>
</dbReference>
<dbReference type="EnsemblMetazoa" id="AALB009263-RA">
    <property type="protein sequence ID" value="AALB009263-PA"/>
    <property type="gene ID" value="AALB009263"/>
</dbReference>
<feature type="compositionally biased region" description="Acidic residues" evidence="1">
    <location>
        <begin position="242"/>
        <end position="260"/>
    </location>
</feature>
<evidence type="ECO:0008006" key="4">
    <source>
        <dbReference type="Google" id="ProtNLM"/>
    </source>
</evidence>
<feature type="region of interest" description="Disordered" evidence="1">
    <location>
        <begin position="181"/>
        <end position="260"/>
    </location>
</feature>
<evidence type="ECO:0000313" key="3">
    <source>
        <dbReference type="Proteomes" id="UP000069272"/>
    </source>
</evidence>
<dbReference type="STRING" id="7167.A0A182FRT7"/>
<sequence>MEYNELAEILTKHFEPEPLEMMKLWSFRNRTQQKEESIKDYVQALLHEANDCGFGDHIQKAVRNQFVFGLRNGKTRLRLLQEKQLSLEKAKEIAMGMEAVEEEESKIMMKDAVEKVEIKISYPLKDYYKSYKPSIDTFIEDLLVNMSGYYEENNGPLDDGAATGAADGGVAIDSATVVGETDGTEDDEAADGAAAATAATTVSGGGADAMLDDEGGRVKTHRQRQRRPQLQRLPSLQHDADGDGADDGDDDEKEEEEEDH</sequence>
<dbReference type="AlphaFoldDB" id="A0A182FRT7"/>
<accession>A0A182FRT7</accession>
<reference evidence="2" key="2">
    <citation type="submission" date="2022-08" db="UniProtKB">
        <authorList>
            <consortium name="EnsemblMetazoa"/>
        </authorList>
    </citation>
    <scope>IDENTIFICATION</scope>
    <source>
        <strain evidence="2">STECLA/ALBI9_A</strain>
    </source>
</reference>
<protein>
    <recommendedName>
        <fullName evidence="4">Retrotransposon gag domain-containing protein</fullName>
    </recommendedName>
</protein>
<dbReference type="Proteomes" id="UP000069272">
    <property type="component" value="Chromosome 2R"/>
</dbReference>
<reference evidence="2 3" key="1">
    <citation type="journal article" date="2017" name="G3 (Bethesda)">
        <title>The Physical Genome Mapping of Anopheles albimanus Corrected Scaffold Misassemblies and Identified Interarm Rearrangements in Genus Anopheles.</title>
        <authorList>
            <person name="Artemov G.N."/>
            <person name="Peery A.N."/>
            <person name="Jiang X."/>
            <person name="Tu Z."/>
            <person name="Stegniy V.N."/>
            <person name="Sharakhova M.V."/>
            <person name="Sharakhov I.V."/>
        </authorList>
    </citation>
    <scope>NUCLEOTIDE SEQUENCE [LARGE SCALE GENOMIC DNA]</scope>
    <source>
        <strain evidence="2 3">ALBI9_A</strain>
    </source>
</reference>
<feature type="compositionally biased region" description="Basic residues" evidence="1">
    <location>
        <begin position="218"/>
        <end position="229"/>
    </location>
</feature>
<proteinExistence type="predicted"/>
<keyword evidence="3" id="KW-1185">Reference proteome</keyword>